<sequence>MLNLVVEQKQKIVMTQNLKQAISLLQYSTYDLYQFIHEQHLENPLIEIEETEQYFGNKLSTVNTSNTIEEIVSDEKGMQEMLIEQINELNMSHSMKHILYYLVHNLDENGYLEVGNHELKQLLKINDDILVTAINHLQGLEPVGVGSRDLRECLYLQACYYFPDDCLLQKLVTNHLEDLASRDLRKISDCLNSDILEIENAFSQIQELNPKPCSHLNYINENWIPDIEVKFENNQLIVKLVDDYLPKISFSEKNARLLKTLENQKDYYHRSYQNFKWLLNSIEQRRMTLLSITKAIISIQKEFFEHGISALNPLTMKEVADEIGVHESTISRATKNKVIRTPVGLFDMRVFFSSKLASLDGEFVSREKVKVRMREIISEENKEKPYSDQKISDIFAKEGIEVSRRAVSKYREELNIPSSRNRKQF</sequence>
<evidence type="ECO:0000313" key="12">
    <source>
        <dbReference type="Proteomes" id="UP000276443"/>
    </source>
</evidence>
<dbReference type="Proteomes" id="UP000276443">
    <property type="component" value="Unassembled WGS sequence"/>
</dbReference>
<keyword evidence="6" id="KW-0731">Sigma factor</keyword>
<dbReference type="GO" id="GO:0000428">
    <property type="term" value="C:DNA-directed RNA polymerase complex"/>
    <property type="evidence" value="ECO:0007669"/>
    <property type="project" value="UniProtKB-KW"/>
</dbReference>
<keyword evidence="5" id="KW-0805">Transcription regulation</keyword>
<dbReference type="GO" id="GO:0016987">
    <property type="term" value="F:sigma factor activity"/>
    <property type="evidence" value="ECO:0007669"/>
    <property type="project" value="UniProtKB-KW"/>
</dbReference>
<evidence type="ECO:0000256" key="2">
    <source>
        <dbReference type="ARBA" id="ARBA00022478"/>
    </source>
</evidence>
<organism evidence="11 12">
    <name type="scientific">Aquisalibacillus elongatus</name>
    <dbReference type="NCBI Taxonomy" id="485577"/>
    <lineage>
        <taxon>Bacteria</taxon>
        <taxon>Bacillati</taxon>
        <taxon>Bacillota</taxon>
        <taxon>Bacilli</taxon>
        <taxon>Bacillales</taxon>
        <taxon>Bacillaceae</taxon>
        <taxon>Aquisalibacillus</taxon>
    </lineage>
</organism>
<dbReference type="Pfam" id="PF04963">
    <property type="entry name" value="Sigma54_CBD"/>
    <property type="match status" value="1"/>
</dbReference>
<protein>
    <submittedName>
        <fullName evidence="11">RNA polymerase RpoN-/SigL-like sigma 54 subunit</fullName>
    </submittedName>
</protein>
<evidence type="ECO:0000256" key="7">
    <source>
        <dbReference type="ARBA" id="ARBA00023125"/>
    </source>
</evidence>
<dbReference type="Gene3D" id="1.10.10.1330">
    <property type="entry name" value="RNA polymerase sigma-54 factor, core-binding domain"/>
    <property type="match status" value="1"/>
</dbReference>
<dbReference type="Gene3D" id="1.10.10.60">
    <property type="entry name" value="Homeodomain-like"/>
    <property type="match status" value="1"/>
</dbReference>
<reference evidence="11 12" key="1">
    <citation type="submission" date="2018-11" db="EMBL/GenBank/DDBJ databases">
        <title>Genomic Encyclopedia of Type Strains, Phase IV (KMG-IV): sequencing the most valuable type-strain genomes for metagenomic binning, comparative biology and taxonomic classification.</title>
        <authorList>
            <person name="Goeker M."/>
        </authorList>
    </citation>
    <scope>NUCLEOTIDE SEQUENCE [LARGE SCALE GENOMIC DNA]</scope>
    <source>
        <strain evidence="11 12">DSM 18090</strain>
    </source>
</reference>
<dbReference type="GO" id="GO:0003677">
    <property type="term" value="F:DNA binding"/>
    <property type="evidence" value="ECO:0007669"/>
    <property type="project" value="UniProtKB-KW"/>
</dbReference>
<dbReference type="InterPro" id="IPR007634">
    <property type="entry name" value="RNA_pol_sigma_54_DNA-bd"/>
</dbReference>
<keyword evidence="3" id="KW-0808">Transferase</keyword>
<evidence type="ECO:0000259" key="9">
    <source>
        <dbReference type="Pfam" id="PF04552"/>
    </source>
</evidence>
<dbReference type="PROSITE" id="PS50044">
    <property type="entry name" value="SIGMA54_3"/>
    <property type="match status" value="1"/>
</dbReference>
<comment type="similarity">
    <text evidence="1">Belongs to the sigma-54 factor family.</text>
</comment>
<dbReference type="PANTHER" id="PTHR32248:SF4">
    <property type="entry name" value="RNA POLYMERASE SIGMA-54 FACTOR"/>
    <property type="match status" value="1"/>
</dbReference>
<dbReference type="GO" id="GO:0001216">
    <property type="term" value="F:DNA-binding transcription activator activity"/>
    <property type="evidence" value="ECO:0007669"/>
    <property type="project" value="InterPro"/>
</dbReference>
<keyword evidence="8" id="KW-0804">Transcription</keyword>
<dbReference type="InterPro" id="IPR038709">
    <property type="entry name" value="RpoN_core-bd_sf"/>
</dbReference>
<keyword evidence="7" id="KW-0238">DNA-binding</keyword>
<dbReference type="GO" id="GO:0016779">
    <property type="term" value="F:nucleotidyltransferase activity"/>
    <property type="evidence" value="ECO:0007669"/>
    <property type="project" value="UniProtKB-KW"/>
</dbReference>
<feature type="domain" description="RNA polymerase sigma factor 54 DNA-binding" evidence="9">
    <location>
        <begin position="266"/>
        <end position="424"/>
    </location>
</feature>
<dbReference type="AlphaFoldDB" id="A0A3N5B504"/>
<keyword evidence="12" id="KW-1185">Reference proteome</keyword>
<evidence type="ECO:0000256" key="4">
    <source>
        <dbReference type="ARBA" id="ARBA00022695"/>
    </source>
</evidence>
<dbReference type="Pfam" id="PF00309">
    <property type="entry name" value="Sigma54_AID"/>
    <property type="match status" value="1"/>
</dbReference>
<dbReference type="RefSeq" id="WP_124222398.1">
    <property type="nucleotide sequence ID" value="NZ_RKRF01000010.1"/>
</dbReference>
<evidence type="ECO:0000256" key="6">
    <source>
        <dbReference type="ARBA" id="ARBA00023082"/>
    </source>
</evidence>
<dbReference type="PRINTS" id="PR00045">
    <property type="entry name" value="SIGMA54FCT"/>
</dbReference>
<dbReference type="EMBL" id="RKRF01000010">
    <property type="protein sequence ID" value="RPF52189.1"/>
    <property type="molecule type" value="Genomic_DNA"/>
</dbReference>
<name>A0A3N5B504_9BACI</name>
<evidence type="ECO:0000256" key="3">
    <source>
        <dbReference type="ARBA" id="ARBA00022679"/>
    </source>
</evidence>
<evidence type="ECO:0000256" key="5">
    <source>
        <dbReference type="ARBA" id="ARBA00023015"/>
    </source>
</evidence>
<keyword evidence="2" id="KW-0240">DNA-directed RNA polymerase</keyword>
<dbReference type="OrthoDB" id="9814402at2"/>
<proteinExistence type="inferred from homology"/>
<evidence type="ECO:0000256" key="1">
    <source>
        <dbReference type="ARBA" id="ARBA00008798"/>
    </source>
</evidence>
<evidence type="ECO:0000259" key="10">
    <source>
        <dbReference type="Pfam" id="PF04963"/>
    </source>
</evidence>
<dbReference type="InterPro" id="IPR007046">
    <property type="entry name" value="RNA_pol_sigma_54_core-bd"/>
</dbReference>
<dbReference type="Pfam" id="PF04552">
    <property type="entry name" value="Sigma54_DBD"/>
    <property type="match status" value="1"/>
</dbReference>
<gene>
    <name evidence="11" type="ORF">EDC24_2179</name>
</gene>
<accession>A0A3N5B504</accession>
<comment type="caution">
    <text evidence="11">The sequence shown here is derived from an EMBL/GenBank/DDBJ whole genome shotgun (WGS) entry which is preliminary data.</text>
</comment>
<dbReference type="PIRSF" id="PIRSF000774">
    <property type="entry name" value="RpoN"/>
    <property type="match status" value="1"/>
</dbReference>
<evidence type="ECO:0000313" key="11">
    <source>
        <dbReference type="EMBL" id="RPF52189.1"/>
    </source>
</evidence>
<dbReference type="PROSITE" id="PS00717">
    <property type="entry name" value="SIGMA54_1"/>
    <property type="match status" value="1"/>
</dbReference>
<dbReference type="NCBIfam" id="TIGR02395">
    <property type="entry name" value="rpoN_sigma"/>
    <property type="match status" value="1"/>
</dbReference>
<dbReference type="GO" id="GO:0006352">
    <property type="term" value="P:DNA-templated transcription initiation"/>
    <property type="evidence" value="ECO:0007669"/>
    <property type="project" value="InterPro"/>
</dbReference>
<dbReference type="PANTHER" id="PTHR32248">
    <property type="entry name" value="RNA POLYMERASE SIGMA-54 FACTOR"/>
    <property type="match status" value="1"/>
</dbReference>
<keyword evidence="4" id="KW-0548">Nucleotidyltransferase</keyword>
<evidence type="ECO:0000256" key="8">
    <source>
        <dbReference type="ARBA" id="ARBA00023163"/>
    </source>
</evidence>
<feature type="domain" description="RNA polymerase sigma factor 54 core-binding" evidence="10">
    <location>
        <begin position="68"/>
        <end position="252"/>
    </location>
</feature>
<dbReference type="InterPro" id="IPR000394">
    <property type="entry name" value="RNA_pol_sigma_54"/>
</dbReference>